<evidence type="ECO:0008006" key="3">
    <source>
        <dbReference type="Google" id="ProtNLM"/>
    </source>
</evidence>
<sequence length="98" mass="11534">MDITLQLLLVKSKLQSIKTRIRLTREELEEKKPNALAFIKGANDVELDLTEIEKTIYDLENEMRMIGREMNYALMINGHLKEKINDLENKIKFKDIDL</sequence>
<dbReference type="EMBL" id="LR796288">
    <property type="protein sequence ID" value="CAB4134601.1"/>
    <property type="molecule type" value="Genomic_DNA"/>
</dbReference>
<protein>
    <recommendedName>
        <fullName evidence="3">Coil containing protein</fullName>
    </recommendedName>
</protein>
<organism evidence="2">
    <name type="scientific">uncultured Caudovirales phage</name>
    <dbReference type="NCBI Taxonomy" id="2100421"/>
    <lineage>
        <taxon>Viruses</taxon>
        <taxon>Duplodnaviria</taxon>
        <taxon>Heunggongvirae</taxon>
        <taxon>Uroviricota</taxon>
        <taxon>Caudoviricetes</taxon>
        <taxon>Peduoviridae</taxon>
        <taxon>Maltschvirus</taxon>
        <taxon>Maltschvirus maltsch</taxon>
    </lineage>
</organism>
<proteinExistence type="predicted"/>
<reference evidence="2" key="1">
    <citation type="submission" date="2020-04" db="EMBL/GenBank/DDBJ databases">
        <authorList>
            <person name="Chiriac C."/>
            <person name="Salcher M."/>
            <person name="Ghai R."/>
            <person name="Kavagutti S V."/>
        </authorList>
    </citation>
    <scope>NUCLEOTIDE SEQUENCE</scope>
</reference>
<feature type="coiled-coil region" evidence="1">
    <location>
        <begin position="11"/>
        <end position="62"/>
    </location>
</feature>
<accession>A0A6J5LK64</accession>
<evidence type="ECO:0000313" key="2">
    <source>
        <dbReference type="EMBL" id="CAB4134601.1"/>
    </source>
</evidence>
<keyword evidence="1" id="KW-0175">Coiled coil</keyword>
<name>A0A6J5LK64_9CAUD</name>
<gene>
    <name evidence="2" type="ORF">UFOVP280_24</name>
</gene>
<evidence type="ECO:0000256" key="1">
    <source>
        <dbReference type="SAM" id="Coils"/>
    </source>
</evidence>